<accession>A0ABX3MTS9</accession>
<dbReference type="Gene3D" id="3.30.10.10">
    <property type="entry name" value="Trypsin Inhibitor V, subunit A"/>
    <property type="match status" value="1"/>
</dbReference>
<dbReference type="Proteomes" id="UP000190787">
    <property type="component" value="Unassembled WGS sequence"/>
</dbReference>
<dbReference type="EMBL" id="MPZV01000005">
    <property type="protein sequence ID" value="OOY22786.1"/>
    <property type="molecule type" value="Genomic_DNA"/>
</dbReference>
<dbReference type="RefSeq" id="WP_158522201.1">
    <property type="nucleotide sequence ID" value="NZ_MPZV01000005.1"/>
</dbReference>
<evidence type="ECO:0000313" key="1">
    <source>
        <dbReference type="EMBL" id="OOY22786.1"/>
    </source>
</evidence>
<proteinExistence type="predicted"/>
<dbReference type="InterPro" id="IPR021719">
    <property type="entry name" value="Prot_inh_I78"/>
</dbReference>
<evidence type="ECO:0000313" key="2">
    <source>
        <dbReference type="Proteomes" id="UP000190787"/>
    </source>
</evidence>
<dbReference type="Pfam" id="PF11720">
    <property type="entry name" value="Inhibitor_I78"/>
    <property type="match status" value="1"/>
</dbReference>
<sequence>MERGRARIGLIVTLGVAAFGLAACQPYRMPPRSGPPAAVTCPPPGLAALEGRPEAVLAGLTLARPHRIIHPGDAVTMDYAPDRVNFEIDESGTIAAVRCY</sequence>
<organism evidence="1 2">
    <name type="scientific">Thioclava sediminum</name>
    <dbReference type="NCBI Taxonomy" id="1915319"/>
    <lineage>
        <taxon>Bacteria</taxon>
        <taxon>Pseudomonadati</taxon>
        <taxon>Pseudomonadota</taxon>
        <taxon>Alphaproteobacteria</taxon>
        <taxon>Rhodobacterales</taxon>
        <taxon>Paracoccaceae</taxon>
        <taxon>Thioclava</taxon>
    </lineage>
</organism>
<protein>
    <recommendedName>
        <fullName evidence="3">Peptidase inhibitor I78 family protein</fullName>
    </recommendedName>
</protein>
<dbReference type="PANTHER" id="PTHR39600:SF1">
    <property type="entry name" value="PEPTIDASE INHIBITOR I78 FAMILY PROTEIN"/>
    <property type="match status" value="1"/>
</dbReference>
<gene>
    <name evidence="1" type="ORF">BMI91_19330</name>
</gene>
<dbReference type="PROSITE" id="PS51257">
    <property type="entry name" value="PROKAR_LIPOPROTEIN"/>
    <property type="match status" value="1"/>
</dbReference>
<dbReference type="PANTHER" id="PTHR39600">
    <property type="entry name" value="PEPTIDASE INHIBITOR I78 FAMILY PROTEIN"/>
    <property type="match status" value="1"/>
</dbReference>
<reference evidence="1 2" key="1">
    <citation type="submission" date="2016-11" db="EMBL/GenBank/DDBJ databases">
        <title>A multilocus sequence analysis scheme for characterization of bacteria in the genus Thioclava.</title>
        <authorList>
            <person name="Liu Y."/>
            <person name="Shao Z."/>
        </authorList>
    </citation>
    <scope>NUCLEOTIDE SEQUENCE [LARGE SCALE GENOMIC DNA]</scope>
    <source>
        <strain evidence="1 2">TAW-CT134</strain>
    </source>
</reference>
<keyword evidence="2" id="KW-1185">Reference proteome</keyword>
<evidence type="ECO:0008006" key="3">
    <source>
        <dbReference type="Google" id="ProtNLM"/>
    </source>
</evidence>
<name>A0ABX3MTS9_9RHOB</name>
<comment type="caution">
    <text evidence="1">The sequence shown here is derived from an EMBL/GenBank/DDBJ whole genome shotgun (WGS) entry which is preliminary data.</text>
</comment>